<dbReference type="Pfam" id="PF01381">
    <property type="entry name" value="HTH_3"/>
    <property type="match status" value="1"/>
</dbReference>
<dbReference type="SMART" id="SM00530">
    <property type="entry name" value="HTH_XRE"/>
    <property type="match status" value="1"/>
</dbReference>
<dbReference type="GO" id="GO:0003677">
    <property type="term" value="F:DNA binding"/>
    <property type="evidence" value="ECO:0007669"/>
    <property type="project" value="InterPro"/>
</dbReference>
<reference evidence="3" key="1">
    <citation type="submission" date="2017-08" db="EMBL/GenBank/DDBJ databases">
        <title>A dynamic microbial community with high functional redundancy inhabits the cold, oxic subseafloor aquifer.</title>
        <authorList>
            <person name="Tully B.J."/>
            <person name="Wheat C.G."/>
            <person name="Glazer B.T."/>
            <person name="Huber J.A."/>
        </authorList>
    </citation>
    <scope>NUCLEOTIDE SEQUENCE [LARGE SCALE GENOMIC DNA]</scope>
</reference>
<dbReference type="CDD" id="cd00093">
    <property type="entry name" value="HTH_XRE"/>
    <property type="match status" value="1"/>
</dbReference>
<sequence>MDLRINAEKIRTLRKDRAWSQEHLAHVAGLGRRTVQRIEKTGFASYESAQAIAAVLDLAVSDFALHDELPVQSSKVKHVLLRRISLALSSIVALLLFLMGQSITADQIQLDIEATSGEENETRASVTSEEGEEVQVQITGDHRITITPTIAGNGDVRLEVILMRLQGEEYIRVGRPILQTPDGEAALIKSATGDGQFLTLEITPRII</sequence>
<dbReference type="EMBL" id="NVVJ01000006">
    <property type="protein sequence ID" value="PCJ27465.1"/>
    <property type="molecule type" value="Genomic_DNA"/>
</dbReference>
<dbReference type="SUPFAM" id="SSF47413">
    <property type="entry name" value="lambda repressor-like DNA-binding domains"/>
    <property type="match status" value="1"/>
</dbReference>
<protein>
    <recommendedName>
        <fullName evidence="1">HTH cro/C1-type domain-containing protein</fullName>
    </recommendedName>
</protein>
<proteinExistence type="predicted"/>
<dbReference type="InterPro" id="IPR001387">
    <property type="entry name" value="Cro/C1-type_HTH"/>
</dbReference>
<dbReference type="InterPro" id="IPR010982">
    <property type="entry name" value="Lambda_DNA-bd_dom_sf"/>
</dbReference>
<evidence type="ECO:0000259" key="1">
    <source>
        <dbReference type="PROSITE" id="PS50943"/>
    </source>
</evidence>
<comment type="caution">
    <text evidence="2">The sequence shown here is derived from an EMBL/GenBank/DDBJ whole genome shotgun (WGS) entry which is preliminary data.</text>
</comment>
<evidence type="ECO:0000313" key="3">
    <source>
        <dbReference type="Proteomes" id="UP000218327"/>
    </source>
</evidence>
<accession>A0A2A5B7L0</accession>
<feature type="domain" description="HTH cro/C1-type" evidence="1">
    <location>
        <begin position="10"/>
        <end position="63"/>
    </location>
</feature>
<gene>
    <name evidence="2" type="ORF">COA96_02910</name>
</gene>
<evidence type="ECO:0000313" key="2">
    <source>
        <dbReference type="EMBL" id="PCJ27465.1"/>
    </source>
</evidence>
<name>A0A2A5B7L0_9GAMM</name>
<dbReference type="Proteomes" id="UP000218327">
    <property type="component" value="Unassembled WGS sequence"/>
</dbReference>
<dbReference type="PROSITE" id="PS50943">
    <property type="entry name" value="HTH_CROC1"/>
    <property type="match status" value="1"/>
</dbReference>
<dbReference type="Gene3D" id="1.10.260.40">
    <property type="entry name" value="lambda repressor-like DNA-binding domains"/>
    <property type="match status" value="1"/>
</dbReference>
<organism evidence="2 3">
    <name type="scientific">SAR86 cluster bacterium</name>
    <dbReference type="NCBI Taxonomy" id="2030880"/>
    <lineage>
        <taxon>Bacteria</taxon>
        <taxon>Pseudomonadati</taxon>
        <taxon>Pseudomonadota</taxon>
        <taxon>Gammaproteobacteria</taxon>
        <taxon>SAR86 cluster</taxon>
    </lineage>
</organism>
<dbReference type="AlphaFoldDB" id="A0A2A5B7L0"/>